<keyword evidence="4" id="KW-1185">Reference proteome</keyword>
<dbReference type="EMBL" id="CACRXK020000320">
    <property type="protein sequence ID" value="CAB3980755.1"/>
    <property type="molecule type" value="Genomic_DNA"/>
</dbReference>
<name>A0A6S7FLR8_PARCT</name>
<comment type="caution">
    <text evidence="3">The sequence shown here is derived from an EMBL/GenBank/DDBJ whole genome shotgun (WGS) entry which is preliminary data.</text>
</comment>
<accession>A0A6S7FLR8</accession>
<dbReference type="SUPFAM" id="SSF52266">
    <property type="entry name" value="SGNH hydrolase"/>
    <property type="match status" value="1"/>
</dbReference>
<protein>
    <submittedName>
        <fullName evidence="3">Uncharacterized protein</fullName>
    </submittedName>
</protein>
<feature type="compositionally biased region" description="Low complexity" evidence="2">
    <location>
        <begin position="314"/>
        <end position="337"/>
    </location>
</feature>
<proteinExistence type="predicted"/>
<dbReference type="InterPro" id="IPR036514">
    <property type="entry name" value="SGNH_hydro_sf"/>
</dbReference>
<gene>
    <name evidence="3" type="ORF">PACLA_8A011448</name>
</gene>
<feature type="region of interest" description="Disordered" evidence="2">
    <location>
        <begin position="301"/>
        <end position="361"/>
    </location>
</feature>
<dbReference type="OrthoDB" id="10056446at2759"/>
<feature type="coiled-coil region" evidence="1">
    <location>
        <begin position="216"/>
        <end position="292"/>
    </location>
</feature>
<evidence type="ECO:0000313" key="4">
    <source>
        <dbReference type="Proteomes" id="UP001152795"/>
    </source>
</evidence>
<dbReference type="Proteomes" id="UP001152795">
    <property type="component" value="Unassembled WGS sequence"/>
</dbReference>
<sequence length="657" mass="75230">MAEIKRYHVENFKSTNAKRVPFEELDFSIYKPSSNLVAFFTSEIRLPLWIQGMKYVSLSINGFENHAEVEVRWEEQESSTDASRCEKICINLLSRKNSENLITITVMLNTGRIQIQGRYIKEWVTEFNTLLEFINSAGSEPPKSSFQTDLDIFVEKIFSKTHKDKTSSCQIPVSSSSSVESHALNINNEQSPSREKSFSVIKDNLASLEADYVQFKQNSEKAVSNLSELMKNKDEEIGKLKSEISNLKTTMQANKQSHSDLTLRQFQMEDELKNLHGKCKLLEEKNSDLLRKVVYLKESTQTSKATAIIPEDPNLNSSDTTTSQNDDSIPPSSINIPTSNQYEFLPEEPSNSNTEAKKPKEIDSCLQNEQPNETDHQSHGKYVNESETIIICDSNGRYLQPKLLCPDTKNSYIRCPTLSKAKTIIQNTTFTSPRTFIIHCGTNDLESTKSNEQVVNQTMEVITEVKKKFPETRILISSLLPRNNILDKRSNIINKELGKIISSKPKVTFVKHDHITKSYHLKDKKHLNIRGVKLFARDLKAAYFNTPIRRMPQYASRNNSNASSQYQRYQSTFPLHPQLKGNPPFTPLNPNMPPFNMFNDPPSNPYNPFYYPAPFKPNLRNITNEPQKKTTSLLNQKSQSFPPQLIELIEHLHRYVN</sequence>
<dbReference type="AlphaFoldDB" id="A0A6S7FLR8"/>
<evidence type="ECO:0000256" key="1">
    <source>
        <dbReference type="SAM" id="Coils"/>
    </source>
</evidence>
<evidence type="ECO:0000256" key="2">
    <source>
        <dbReference type="SAM" id="MobiDB-lite"/>
    </source>
</evidence>
<reference evidence="3" key="1">
    <citation type="submission" date="2020-04" db="EMBL/GenBank/DDBJ databases">
        <authorList>
            <person name="Alioto T."/>
            <person name="Alioto T."/>
            <person name="Gomez Garrido J."/>
        </authorList>
    </citation>
    <scope>NUCLEOTIDE SEQUENCE</scope>
    <source>
        <strain evidence="3">A484AB</strain>
    </source>
</reference>
<evidence type="ECO:0000313" key="3">
    <source>
        <dbReference type="EMBL" id="CAB3980755.1"/>
    </source>
</evidence>
<dbReference type="Gene3D" id="3.40.50.1110">
    <property type="entry name" value="SGNH hydrolase"/>
    <property type="match status" value="1"/>
</dbReference>
<keyword evidence="1" id="KW-0175">Coiled coil</keyword>
<organism evidence="3 4">
    <name type="scientific">Paramuricea clavata</name>
    <name type="common">Red gorgonian</name>
    <name type="synonym">Violescent sea-whip</name>
    <dbReference type="NCBI Taxonomy" id="317549"/>
    <lineage>
        <taxon>Eukaryota</taxon>
        <taxon>Metazoa</taxon>
        <taxon>Cnidaria</taxon>
        <taxon>Anthozoa</taxon>
        <taxon>Octocorallia</taxon>
        <taxon>Malacalcyonacea</taxon>
        <taxon>Plexauridae</taxon>
        <taxon>Paramuricea</taxon>
    </lineage>
</organism>